<dbReference type="RefSeq" id="WP_104509746.1">
    <property type="nucleotide sequence ID" value="NZ_JACIGC010000005.1"/>
</dbReference>
<dbReference type="OrthoDB" id="9795355at2"/>
<name>A0A2S6MXY3_9HYPH</name>
<dbReference type="InterPro" id="IPR011013">
    <property type="entry name" value="Gal_mutarotase_sf_dom"/>
</dbReference>
<protein>
    <submittedName>
        <fullName evidence="1">Aldose epimerase</fullName>
    </submittedName>
</protein>
<dbReference type="GO" id="GO:0005975">
    <property type="term" value="P:carbohydrate metabolic process"/>
    <property type="evidence" value="ECO:0007669"/>
    <property type="project" value="InterPro"/>
</dbReference>
<dbReference type="GO" id="GO:0016853">
    <property type="term" value="F:isomerase activity"/>
    <property type="evidence" value="ECO:0007669"/>
    <property type="project" value="InterPro"/>
</dbReference>
<comment type="caution">
    <text evidence="1">The sequence shown here is derived from an EMBL/GenBank/DDBJ whole genome shotgun (WGS) entry which is preliminary data.</text>
</comment>
<sequence length="286" mass="31665">MSGSLEIACGDARARIALRGAELKSWRVGADDLLWPGDPASWPDSAPLLFPVVGWTRDGARVDGRRYPLGLHGFARGETFRVVAAGEDRVTLALSAHADTRALYPFAFCFTVEYIITNNKLHQVIHVENEDVRPMPYAVGLHPGFRWPLPGASGPHQIVFEAEESPETPVIAPGGLFSDEKRAIPLEQGRRLRLTPNLFSEALCFLDARSRFLEFSSENRVLRMELENLPHIALWTLPGAEFLCLEAWTGHGDPVGFSGDLYAKPSMRVLGPKEKARHGATFCWLP</sequence>
<dbReference type="SUPFAM" id="SSF74650">
    <property type="entry name" value="Galactose mutarotase-like"/>
    <property type="match status" value="1"/>
</dbReference>
<proteinExistence type="predicted"/>
<keyword evidence="2" id="KW-1185">Reference proteome</keyword>
<dbReference type="GO" id="GO:0030246">
    <property type="term" value="F:carbohydrate binding"/>
    <property type="evidence" value="ECO:0007669"/>
    <property type="project" value="InterPro"/>
</dbReference>
<dbReference type="InterPro" id="IPR008183">
    <property type="entry name" value="Aldose_1/G6P_1-epimerase"/>
</dbReference>
<gene>
    <name evidence="1" type="ORF">CCR94_20535</name>
</gene>
<dbReference type="EMBL" id="NHSJ01000126">
    <property type="protein sequence ID" value="PPQ27220.1"/>
    <property type="molecule type" value="Genomic_DNA"/>
</dbReference>
<dbReference type="InterPro" id="IPR014718">
    <property type="entry name" value="GH-type_carb-bd"/>
</dbReference>
<dbReference type="Proteomes" id="UP000239089">
    <property type="component" value="Unassembled WGS sequence"/>
</dbReference>
<evidence type="ECO:0000313" key="2">
    <source>
        <dbReference type="Proteomes" id="UP000239089"/>
    </source>
</evidence>
<accession>A0A2S6MXY3</accession>
<reference evidence="1 2" key="1">
    <citation type="journal article" date="2018" name="Arch. Microbiol.">
        <title>New insights into the metabolic potential of the phototrophic purple bacterium Rhodopila globiformis DSM 161(T) from its draft genome sequence and evidence for a vanadium-dependent nitrogenase.</title>
        <authorList>
            <person name="Imhoff J.F."/>
            <person name="Rahn T."/>
            <person name="Kunzel S."/>
            <person name="Neulinger S.C."/>
        </authorList>
    </citation>
    <scope>NUCLEOTIDE SEQUENCE [LARGE SCALE GENOMIC DNA]</scope>
    <source>
        <strain evidence="1 2">DSM 16996</strain>
    </source>
</reference>
<dbReference type="Pfam" id="PF01263">
    <property type="entry name" value="Aldose_epim"/>
    <property type="match status" value="1"/>
</dbReference>
<organism evidence="1 2">
    <name type="scientific">Rhodoblastus sphagnicola</name>
    <dbReference type="NCBI Taxonomy" id="333368"/>
    <lineage>
        <taxon>Bacteria</taxon>
        <taxon>Pseudomonadati</taxon>
        <taxon>Pseudomonadota</taxon>
        <taxon>Alphaproteobacteria</taxon>
        <taxon>Hyphomicrobiales</taxon>
        <taxon>Rhodoblastaceae</taxon>
        <taxon>Rhodoblastus</taxon>
    </lineage>
</organism>
<dbReference type="Gene3D" id="2.70.98.10">
    <property type="match status" value="1"/>
</dbReference>
<evidence type="ECO:0000313" key="1">
    <source>
        <dbReference type="EMBL" id="PPQ27220.1"/>
    </source>
</evidence>
<dbReference type="AlphaFoldDB" id="A0A2S6MXY3"/>